<dbReference type="RefSeq" id="WP_015511729.1">
    <property type="nucleotide sequence ID" value="NC_021007.1"/>
</dbReference>
<organism evidence="1">
    <name type="scientific">Candidatus Mycoplasma haematominutum 'Birmingham 1'</name>
    <dbReference type="NCBI Taxonomy" id="1116213"/>
    <lineage>
        <taxon>Bacteria</taxon>
        <taxon>Bacillati</taxon>
        <taxon>Mycoplasmatota</taxon>
        <taxon>Mollicutes</taxon>
        <taxon>Mycoplasmataceae</taxon>
        <taxon>Mycoplasma</taxon>
    </lineage>
</organism>
<evidence type="ECO:0000313" key="1">
    <source>
        <dbReference type="EMBL" id="CCE66864.1"/>
    </source>
</evidence>
<dbReference type="EMBL" id="HE613254">
    <property type="protein sequence ID" value="CCE66864.1"/>
    <property type="molecule type" value="Genomic_DNA"/>
</dbReference>
<sequence>MIGLAKLVSVGLSGLSVTSLGAFFIPSLAELDSESTDLVYSEAEQEISDSKLVNFETKEAIVLKKLADLLEKFKTALQGIGTTTSKTHSEILTQFSKVKQEEVELQQSYEQNKSKLAELKKLVEDHYSINQRKLRNSAELQQTQFINKSLHSIGTTVDAWGKAIETILCEIHNSAGKTQCTNLNNWHKDDQYEKTTTLEVNLGGGAPTPHKAKAQNKL</sequence>
<dbReference type="PATRIC" id="fig|1116213.3.peg.371"/>
<protein>
    <submittedName>
        <fullName evidence="1">Uncharacterized protein</fullName>
    </submittedName>
</protein>
<reference evidence="1" key="2">
    <citation type="submission" date="2011-11" db="EMBL/GenBank/DDBJ databases">
        <authorList>
            <person name="Barker E."/>
        </authorList>
    </citation>
    <scope>NUCLEOTIDE SEQUENCE</scope>
    <source>
        <strain evidence="1">Birmingham 1</strain>
    </source>
</reference>
<dbReference type="AlphaFoldDB" id="G8C3G6"/>
<dbReference type="HOGENOM" id="CLU_110157_0_0_14"/>
<proteinExistence type="predicted"/>
<accession>G8C3G6</accession>
<name>G8C3G6_9MOLU</name>
<reference evidence="1" key="1">
    <citation type="submission" date="2011-11" db="EMBL/GenBank/DDBJ databases">
        <title>Complete genome sequence of Candidatus Mycoplasma haemominutum.</title>
        <authorList>
            <person name="Barker E.N."/>
            <person name="Darby A.C."/>
            <person name="Helps C.R."/>
            <person name="Peters I.R."/>
            <person name="Hughes M.A."/>
            <person name="Radford A.D."/>
            <person name="Novacco M."/>
            <person name="Boretti F."/>
            <person name="Hofmann-Lehmann R."/>
            <person name="Tasker S."/>
        </authorList>
    </citation>
    <scope>NUCLEOTIDE SEQUENCE</scope>
    <source>
        <strain evidence="1">Birmingham 1</strain>
    </source>
</reference>
<dbReference type="KEGG" id="mhb:MHM_03460"/>
<gene>
    <name evidence="1" type="ORF">MHM_03460</name>
</gene>